<reference evidence="3" key="1">
    <citation type="journal article" date="2020" name="Nature">
        <title>Giant virus diversity and host interactions through global metagenomics.</title>
        <authorList>
            <person name="Schulz F."/>
            <person name="Roux S."/>
            <person name="Paez-Espino D."/>
            <person name="Jungbluth S."/>
            <person name="Walsh D.A."/>
            <person name="Denef V.J."/>
            <person name="McMahon K.D."/>
            <person name="Konstantinidis K.T."/>
            <person name="Eloe-Fadrosh E.A."/>
            <person name="Kyrpides N.C."/>
            <person name="Woyke T."/>
        </authorList>
    </citation>
    <scope>NUCLEOTIDE SEQUENCE</scope>
    <source>
        <strain evidence="3">GVMAG-M-3300023184-24</strain>
    </source>
</reference>
<feature type="domain" description="Peptidase C1A papain C-terminal" evidence="2">
    <location>
        <begin position="68"/>
        <end position="283"/>
    </location>
</feature>
<dbReference type="GO" id="GO:0008234">
    <property type="term" value="F:cysteine-type peptidase activity"/>
    <property type="evidence" value="ECO:0007669"/>
    <property type="project" value="InterPro"/>
</dbReference>
<dbReference type="SUPFAM" id="SSF54001">
    <property type="entry name" value="Cysteine proteinases"/>
    <property type="match status" value="1"/>
</dbReference>
<dbReference type="InterPro" id="IPR025660">
    <property type="entry name" value="Pept_his_AS"/>
</dbReference>
<dbReference type="GO" id="GO:0006508">
    <property type="term" value="P:proteolysis"/>
    <property type="evidence" value="ECO:0007669"/>
    <property type="project" value="InterPro"/>
</dbReference>
<dbReference type="SMART" id="SM00645">
    <property type="entry name" value="Pept_C1"/>
    <property type="match status" value="1"/>
</dbReference>
<dbReference type="InterPro" id="IPR038765">
    <property type="entry name" value="Papain-like_cys_pep_sf"/>
</dbReference>
<dbReference type="InterPro" id="IPR013128">
    <property type="entry name" value="Peptidase_C1A"/>
</dbReference>
<sequence length="289" mass="33603">MNSYLTVLPTAIYHGVYFASSYLLNTRSTVVANNTPFKFKKYGWKRDLPDKRDHWFENNYLLSVEKPLNKVDLRKKCPQVYNQGELGSCTANALACIIQYDEMKQNLLNNQTPSRLFIYYNERDMEGNIDNDTGASLRDGVKSINNVGYCNETQWPYDIEKFKYKPTQDCYDYARKHKALQYKRVQQDETHIKSVLNMGFPIVFGISVYESFESETVAKTGIIPLPENSERMLGGHAIVLVGYDEEKRLFTFRNSWGEDWGDKGYGYLPYEYVCDNNLASDFWVINKIC</sequence>
<protein>
    <recommendedName>
        <fullName evidence="2">Peptidase C1A papain C-terminal domain-containing protein</fullName>
    </recommendedName>
</protein>
<dbReference type="AlphaFoldDB" id="A0A6C0I557"/>
<evidence type="ECO:0000313" key="3">
    <source>
        <dbReference type="EMBL" id="QHT88141.1"/>
    </source>
</evidence>
<dbReference type="PROSITE" id="PS00639">
    <property type="entry name" value="THIOL_PROTEASE_HIS"/>
    <property type="match status" value="1"/>
</dbReference>
<comment type="similarity">
    <text evidence="1">Belongs to the peptidase C1 family.</text>
</comment>
<evidence type="ECO:0000259" key="2">
    <source>
        <dbReference type="SMART" id="SM00645"/>
    </source>
</evidence>
<dbReference type="InterPro" id="IPR000668">
    <property type="entry name" value="Peptidase_C1A_C"/>
</dbReference>
<organism evidence="3">
    <name type="scientific">viral metagenome</name>
    <dbReference type="NCBI Taxonomy" id="1070528"/>
    <lineage>
        <taxon>unclassified sequences</taxon>
        <taxon>metagenomes</taxon>
        <taxon>organismal metagenomes</taxon>
    </lineage>
</organism>
<dbReference type="PANTHER" id="PTHR12411">
    <property type="entry name" value="CYSTEINE PROTEASE FAMILY C1-RELATED"/>
    <property type="match status" value="1"/>
</dbReference>
<dbReference type="EMBL" id="MN740110">
    <property type="protein sequence ID" value="QHT88141.1"/>
    <property type="molecule type" value="Genomic_DNA"/>
</dbReference>
<proteinExistence type="inferred from homology"/>
<dbReference type="CDD" id="cd02619">
    <property type="entry name" value="Peptidase_C1"/>
    <property type="match status" value="1"/>
</dbReference>
<dbReference type="Gene3D" id="3.90.70.10">
    <property type="entry name" value="Cysteine proteinases"/>
    <property type="match status" value="1"/>
</dbReference>
<evidence type="ECO:0000256" key="1">
    <source>
        <dbReference type="ARBA" id="ARBA00008455"/>
    </source>
</evidence>
<dbReference type="Pfam" id="PF00112">
    <property type="entry name" value="Peptidase_C1"/>
    <property type="match status" value="1"/>
</dbReference>
<name>A0A6C0I557_9ZZZZ</name>
<accession>A0A6C0I557</accession>